<keyword evidence="5" id="KW-1185">Reference proteome</keyword>
<gene>
    <name evidence="4" type="primary">FAM136A</name>
</gene>
<comment type="similarity">
    <text evidence="1">Belongs to the FAM136 family.</text>
</comment>
<organism evidence="4 5">
    <name type="scientific">Ailuropoda melanoleuca</name>
    <name type="common">Giant panda</name>
    <dbReference type="NCBI Taxonomy" id="9646"/>
    <lineage>
        <taxon>Eukaryota</taxon>
        <taxon>Metazoa</taxon>
        <taxon>Chordata</taxon>
        <taxon>Craniata</taxon>
        <taxon>Vertebrata</taxon>
        <taxon>Euteleostomi</taxon>
        <taxon>Mammalia</taxon>
        <taxon>Eutheria</taxon>
        <taxon>Laurasiatheria</taxon>
        <taxon>Carnivora</taxon>
        <taxon>Caniformia</taxon>
        <taxon>Ursidae</taxon>
        <taxon>Ailuropoda</taxon>
    </lineage>
</organism>
<evidence type="ECO:0000313" key="5">
    <source>
        <dbReference type="Proteomes" id="UP000008912"/>
    </source>
</evidence>
<feature type="compositionally biased region" description="Low complexity" evidence="3">
    <location>
        <begin position="61"/>
        <end position="70"/>
    </location>
</feature>
<name>A0A7N5J8V8_AILME</name>
<evidence type="ECO:0000256" key="1">
    <source>
        <dbReference type="ARBA" id="ARBA00009952"/>
    </source>
</evidence>
<feature type="compositionally biased region" description="Polar residues" evidence="3">
    <location>
        <begin position="1"/>
        <end position="13"/>
    </location>
</feature>
<evidence type="ECO:0000256" key="3">
    <source>
        <dbReference type="SAM" id="MobiDB-lite"/>
    </source>
</evidence>
<dbReference type="GO" id="GO:0005737">
    <property type="term" value="C:cytoplasm"/>
    <property type="evidence" value="ECO:0007669"/>
    <property type="project" value="TreeGrafter"/>
</dbReference>
<dbReference type="Proteomes" id="UP000008912">
    <property type="component" value="Unassembled WGS sequence"/>
</dbReference>
<dbReference type="PANTHER" id="PTHR21096">
    <property type="entry name" value="PROTEIN FAM136A"/>
    <property type="match status" value="1"/>
</dbReference>
<dbReference type="AlphaFoldDB" id="A0A7N5J8V8"/>
<evidence type="ECO:0000256" key="2">
    <source>
        <dbReference type="ARBA" id="ARBA00017657"/>
    </source>
</evidence>
<accession>A0A7N5J8V8</accession>
<feature type="region of interest" description="Disordered" evidence="3">
    <location>
        <begin position="1"/>
        <end position="128"/>
    </location>
</feature>
<proteinExistence type="inferred from homology"/>
<feature type="compositionally biased region" description="Basic residues" evidence="3">
    <location>
        <begin position="78"/>
        <end position="91"/>
    </location>
</feature>
<evidence type="ECO:0000313" key="4">
    <source>
        <dbReference type="Ensembl" id="ENSAMEP00000021755.1"/>
    </source>
</evidence>
<reference evidence="4" key="2">
    <citation type="submission" date="2025-08" db="UniProtKB">
        <authorList>
            <consortium name="Ensembl"/>
        </authorList>
    </citation>
    <scope>IDENTIFICATION</scope>
</reference>
<reference evidence="4" key="3">
    <citation type="submission" date="2025-09" db="UniProtKB">
        <authorList>
            <consortium name="Ensembl"/>
        </authorList>
    </citation>
    <scope>IDENTIFICATION</scope>
</reference>
<dbReference type="GeneTree" id="ENSGT00390000006707"/>
<dbReference type="Pfam" id="PF05811">
    <property type="entry name" value="DUF842"/>
    <property type="match status" value="1"/>
</dbReference>
<protein>
    <recommendedName>
        <fullName evidence="2">Protein FAM136A</fullName>
    </recommendedName>
</protein>
<reference evidence="4 5" key="1">
    <citation type="journal article" date="2010" name="Nature">
        <title>The sequence and de novo assembly of the giant panda genome.</title>
        <authorList>
            <person name="Li R."/>
            <person name="Fan W."/>
            <person name="Tian G."/>
            <person name="Zhu H."/>
            <person name="He L."/>
            <person name="Cai J."/>
            <person name="Huang Q."/>
            <person name="Cai Q."/>
            <person name="Li B."/>
            <person name="Bai Y."/>
            <person name="Zhang Z."/>
            <person name="Zhang Y."/>
            <person name="Wang W."/>
            <person name="Li J."/>
            <person name="Wei F."/>
            <person name="Li H."/>
            <person name="Jian M."/>
            <person name="Li J."/>
            <person name="Zhang Z."/>
            <person name="Nielsen R."/>
            <person name="Li D."/>
            <person name="Gu W."/>
            <person name="Yang Z."/>
            <person name="Xuan Z."/>
            <person name="Ryder O.A."/>
            <person name="Leung F.C."/>
            <person name="Zhou Y."/>
            <person name="Cao J."/>
            <person name="Sun X."/>
            <person name="Fu Y."/>
            <person name="Fang X."/>
            <person name="Guo X."/>
            <person name="Wang B."/>
            <person name="Hou R."/>
            <person name="Shen F."/>
            <person name="Mu B."/>
            <person name="Ni P."/>
            <person name="Lin R."/>
            <person name="Qian W."/>
            <person name="Wang G."/>
            <person name="Yu C."/>
            <person name="Nie W."/>
            <person name="Wang J."/>
            <person name="Wu Z."/>
            <person name="Liang H."/>
            <person name="Min J."/>
            <person name="Wu Q."/>
            <person name="Cheng S."/>
            <person name="Ruan J."/>
            <person name="Wang M."/>
            <person name="Shi Z."/>
            <person name="Wen M."/>
            <person name="Liu B."/>
            <person name="Ren X."/>
            <person name="Zheng H."/>
            <person name="Dong D."/>
            <person name="Cook K."/>
            <person name="Shan G."/>
            <person name="Zhang H."/>
            <person name="Kosiol C."/>
            <person name="Xie X."/>
            <person name="Lu Z."/>
            <person name="Zheng H."/>
            <person name="Li Y."/>
            <person name="Steiner C.C."/>
            <person name="Lam T.T."/>
            <person name="Lin S."/>
            <person name="Zhang Q."/>
            <person name="Li G."/>
            <person name="Tian J."/>
            <person name="Gong T."/>
            <person name="Liu H."/>
            <person name="Zhang D."/>
            <person name="Fang L."/>
            <person name="Ye C."/>
            <person name="Zhang J."/>
            <person name="Hu W."/>
            <person name="Xu A."/>
            <person name="Ren Y."/>
            <person name="Zhang G."/>
            <person name="Bruford M.W."/>
            <person name="Li Q."/>
            <person name="Ma L."/>
            <person name="Guo Y."/>
            <person name="An N."/>
            <person name="Hu Y."/>
            <person name="Zheng Y."/>
            <person name="Shi Y."/>
            <person name="Li Z."/>
            <person name="Liu Q."/>
            <person name="Chen Y."/>
            <person name="Zhao J."/>
            <person name="Qu N."/>
            <person name="Zhao S."/>
            <person name="Tian F."/>
            <person name="Wang X."/>
            <person name="Wang H."/>
            <person name="Xu L."/>
            <person name="Liu X."/>
            <person name="Vinar T."/>
            <person name="Wang Y."/>
            <person name="Lam T.W."/>
            <person name="Yiu S.M."/>
            <person name="Liu S."/>
            <person name="Zhang H."/>
            <person name="Li D."/>
            <person name="Huang Y."/>
            <person name="Wang X."/>
            <person name="Yang G."/>
            <person name="Jiang Z."/>
            <person name="Wang J."/>
            <person name="Qin N."/>
            <person name="Li L."/>
            <person name="Li J."/>
            <person name="Bolund L."/>
            <person name="Kristiansen K."/>
            <person name="Wong G.K."/>
            <person name="Olson M."/>
            <person name="Zhang X."/>
            <person name="Li S."/>
            <person name="Yang H."/>
            <person name="Wang J."/>
            <person name="Wang J."/>
        </authorList>
    </citation>
    <scope>NUCLEOTIDE SEQUENCE [LARGE SCALE GENOMIC DNA]</scope>
</reference>
<dbReference type="Ensembl" id="ENSAMET00000039294.1">
    <property type="protein sequence ID" value="ENSAMEP00000021755.1"/>
    <property type="gene ID" value="ENSAMEG00000015992.2"/>
</dbReference>
<feature type="compositionally biased region" description="Basic and acidic residues" evidence="3">
    <location>
        <begin position="107"/>
        <end position="121"/>
    </location>
</feature>
<dbReference type="PANTHER" id="PTHR21096:SF0">
    <property type="entry name" value="PROTEIN FAM136A"/>
    <property type="match status" value="1"/>
</dbReference>
<dbReference type="InParanoid" id="A0A7N5J8V8"/>
<sequence>METGNPSAPSSLQGLRLSKVCGAGPGGEEPDGEAGRSGSAGDGGMQFLLSDARRRRGRGRVAGTLAAAARGRADRRTPCGRRRRGGAARGRHGGDAAAAGTGGGGLHGEESGEREHQEDAGQLRGGGVRSSVRKSLVSGFRPPPPSCLALPLPQGLMFRCSASCCEDSQASMQQVHQCIERCHAPLAQAQALVTSELEKFQDRLARCTMHCNDKAKDSIDAGSKELQVKRQLESCVTKCVDDHMHLLPTMTKKMKESLLSIGK</sequence>
<dbReference type="InterPro" id="IPR008560">
    <property type="entry name" value="DUF842_euk"/>
</dbReference>